<keyword evidence="9" id="KW-0472">Membrane</keyword>
<organism evidence="11 12">
    <name type="scientific">Candidatus Giovannonibacteria bacterium GW2011_GWB1_44_23</name>
    <dbReference type="NCBI Taxonomy" id="1618652"/>
    <lineage>
        <taxon>Bacteria</taxon>
        <taxon>Candidatus Giovannoniibacteriota</taxon>
    </lineage>
</organism>
<dbReference type="PROSITE" id="PS51384">
    <property type="entry name" value="FAD_FR"/>
    <property type="match status" value="1"/>
</dbReference>
<keyword evidence="2" id="KW-0285">Flavoprotein</keyword>
<evidence type="ECO:0000256" key="4">
    <source>
        <dbReference type="ARBA" id="ARBA00022723"/>
    </source>
</evidence>
<dbReference type="Proteomes" id="UP000033977">
    <property type="component" value="Unassembled WGS sequence"/>
</dbReference>
<gene>
    <name evidence="11" type="ORF">UW49_C0024G0004</name>
</gene>
<keyword evidence="9" id="KW-1133">Transmembrane helix</keyword>
<evidence type="ECO:0000256" key="5">
    <source>
        <dbReference type="ARBA" id="ARBA00022827"/>
    </source>
</evidence>
<dbReference type="EMBL" id="LCIN01000024">
    <property type="protein sequence ID" value="KKT55335.1"/>
    <property type="molecule type" value="Genomic_DNA"/>
</dbReference>
<feature type="domain" description="FAD-binding FR-type" evidence="10">
    <location>
        <begin position="265"/>
        <end position="368"/>
    </location>
</feature>
<dbReference type="SUPFAM" id="SSF52343">
    <property type="entry name" value="Ferredoxin reductase-like, C-terminal NADP-linked domain"/>
    <property type="match status" value="1"/>
</dbReference>
<feature type="transmembrane region" description="Helical" evidence="9">
    <location>
        <begin position="71"/>
        <end position="88"/>
    </location>
</feature>
<dbReference type="Pfam" id="PF00175">
    <property type="entry name" value="NAD_binding_1"/>
    <property type="match status" value="1"/>
</dbReference>
<proteinExistence type="predicted"/>
<keyword evidence="7" id="KW-0408">Iron</keyword>
<evidence type="ECO:0000256" key="1">
    <source>
        <dbReference type="ARBA" id="ARBA00001974"/>
    </source>
</evidence>
<dbReference type="InterPro" id="IPR017938">
    <property type="entry name" value="Riboflavin_synthase-like_b-brl"/>
</dbReference>
<protein>
    <submittedName>
        <fullName evidence="11">Oxidoreductase FAD/NAD(P)-binding domain protein</fullName>
    </submittedName>
</protein>
<keyword evidence="5" id="KW-0274">FAD</keyword>
<dbReference type="Gene3D" id="2.40.30.10">
    <property type="entry name" value="Translation factors"/>
    <property type="match status" value="1"/>
</dbReference>
<evidence type="ECO:0000259" key="10">
    <source>
        <dbReference type="PROSITE" id="PS51384"/>
    </source>
</evidence>
<dbReference type="PANTHER" id="PTHR47354:SF6">
    <property type="entry name" value="NADH OXIDOREDUCTASE HCR"/>
    <property type="match status" value="1"/>
</dbReference>
<feature type="transmembrane region" description="Helical" evidence="9">
    <location>
        <begin position="39"/>
        <end position="59"/>
    </location>
</feature>
<feature type="transmembrane region" description="Helical" evidence="9">
    <location>
        <begin position="140"/>
        <end position="159"/>
    </location>
</feature>
<keyword evidence="9" id="KW-0812">Transmembrane</keyword>
<feature type="transmembrane region" description="Helical" evidence="9">
    <location>
        <begin position="119"/>
        <end position="134"/>
    </location>
</feature>
<dbReference type="GO" id="GO:0051537">
    <property type="term" value="F:2 iron, 2 sulfur cluster binding"/>
    <property type="evidence" value="ECO:0007669"/>
    <property type="project" value="UniProtKB-KW"/>
</dbReference>
<keyword evidence="3" id="KW-0001">2Fe-2S</keyword>
<sequence>MDNFLNRTTMYRLALYYLAFLLIVATAISFLGFLPFSPFALLASAAVIIISCAVVNYIFARVFKAPANVESVYITALILALIINPPLISNFSAGLPFLIWASVWAMAGKFILSFRKKHIFNPAAFAVVLTALTINQSASWWVGDLYMLPFITLGGLLIVKKLLRWDLFFSFFIAALISILGFTFLRESDPVSIVGKTLFESPLLFFAFIMLIEPITTPPTKFLRICYGILVGLAFAPQLHIGPVYSTPELALLFGNIFSFLTSPKGRYVLKLKEKKLIAKETYDFLFSAERSLSFEPGQYLEWTLGHRHSDNRGVRRYFTIASSPTEEDVRLGVKFYENASSFKKSLGALEIGDEVTASQLAGDFVLPKNKNKKLAFLAGGIGITPFRSMIKYLLDKNEKRDIVLIYANKSAEDIVYAYIWDTAEEKLGIKVVCPIGFITKEMIIQTIPDFKERLFYISGPHAMVTTFQKIIKNIGVKNSQIKTDFFPGYV</sequence>
<name>A0A0G1I7W3_9BACT</name>
<dbReference type="InterPro" id="IPR017927">
    <property type="entry name" value="FAD-bd_FR_type"/>
</dbReference>
<keyword evidence="8" id="KW-0411">Iron-sulfur</keyword>
<evidence type="ECO:0000256" key="9">
    <source>
        <dbReference type="SAM" id="Phobius"/>
    </source>
</evidence>
<feature type="transmembrane region" description="Helical" evidence="9">
    <location>
        <begin position="191"/>
        <end position="212"/>
    </location>
</feature>
<dbReference type="CDD" id="cd00322">
    <property type="entry name" value="FNR_like"/>
    <property type="match status" value="1"/>
</dbReference>
<keyword evidence="4" id="KW-0479">Metal-binding</keyword>
<feature type="transmembrane region" description="Helical" evidence="9">
    <location>
        <begin position="166"/>
        <end position="185"/>
    </location>
</feature>
<reference evidence="11 12" key="1">
    <citation type="journal article" date="2015" name="Nature">
        <title>rRNA introns, odd ribosomes, and small enigmatic genomes across a large radiation of phyla.</title>
        <authorList>
            <person name="Brown C.T."/>
            <person name="Hug L.A."/>
            <person name="Thomas B.C."/>
            <person name="Sharon I."/>
            <person name="Castelle C.J."/>
            <person name="Singh A."/>
            <person name="Wilkins M.J."/>
            <person name="Williams K.H."/>
            <person name="Banfield J.F."/>
        </authorList>
    </citation>
    <scope>NUCLEOTIDE SEQUENCE [LARGE SCALE GENOMIC DNA]</scope>
</reference>
<dbReference type="AlphaFoldDB" id="A0A0G1I7W3"/>
<dbReference type="InterPro" id="IPR050415">
    <property type="entry name" value="MRET"/>
</dbReference>
<feature type="transmembrane region" description="Helical" evidence="9">
    <location>
        <begin position="94"/>
        <end position="112"/>
    </location>
</feature>
<evidence type="ECO:0000256" key="2">
    <source>
        <dbReference type="ARBA" id="ARBA00022630"/>
    </source>
</evidence>
<dbReference type="GO" id="GO:0016491">
    <property type="term" value="F:oxidoreductase activity"/>
    <property type="evidence" value="ECO:0007669"/>
    <property type="project" value="UniProtKB-KW"/>
</dbReference>
<comment type="caution">
    <text evidence="11">The sequence shown here is derived from an EMBL/GenBank/DDBJ whole genome shotgun (WGS) entry which is preliminary data.</text>
</comment>
<evidence type="ECO:0000256" key="8">
    <source>
        <dbReference type="ARBA" id="ARBA00023014"/>
    </source>
</evidence>
<feature type="transmembrane region" description="Helical" evidence="9">
    <location>
        <begin position="14"/>
        <end position="33"/>
    </location>
</feature>
<comment type="cofactor">
    <cofactor evidence="1">
        <name>FAD</name>
        <dbReference type="ChEBI" id="CHEBI:57692"/>
    </cofactor>
</comment>
<dbReference type="SUPFAM" id="SSF63380">
    <property type="entry name" value="Riboflavin synthase domain-like"/>
    <property type="match status" value="1"/>
</dbReference>
<dbReference type="GO" id="GO:0046872">
    <property type="term" value="F:metal ion binding"/>
    <property type="evidence" value="ECO:0007669"/>
    <property type="project" value="UniProtKB-KW"/>
</dbReference>
<dbReference type="InterPro" id="IPR039261">
    <property type="entry name" value="FNR_nucleotide-bd"/>
</dbReference>
<dbReference type="PATRIC" id="fig|1618652.3.peg.1037"/>
<evidence type="ECO:0000256" key="6">
    <source>
        <dbReference type="ARBA" id="ARBA00023002"/>
    </source>
</evidence>
<evidence type="ECO:0000256" key="7">
    <source>
        <dbReference type="ARBA" id="ARBA00023004"/>
    </source>
</evidence>
<dbReference type="Gene3D" id="3.40.50.80">
    <property type="entry name" value="Nucleotide-binding domain of ferredoxin-NADP reductase (FNR) module"/>
    <property type="match status" value="1"/>
</dbReference>
<evidence type="ECO:0000313" key="11">
    <source>
        <dbReference type="EMBL" id="KKT55335.1"/>
    </source>
</evidence>
<dbReference type="InterPro" id="IPR008333">
    <property type="entry name" value="Cbr1-like_FAD-bd_dom"/>
</dbReference>
<dbReference type="PANTHER" id="PTHR47354">
    <property type="entry name" value="NADH OXIDOREDUCTASE HCR"/>
    <property type="match status" value="1"/>
</dbReference>
<feature type="transmembrane region" description="Helical" evidence="9">
    <location>
        <begin position="224"/>
        <end position="245"/>
    </location>
</feature>
<dbReference type="InterPro" id="IPR001433">
    <property type="entry name" value="OxRdtase_FAD/NAD-bd"/>
</dbReference>
<evidence type="ECO:0000256" key="3">
    <source>
        <dbReference type="ARBA" id="ARBA00022714"/>
    </source>
</evidence>
<evidence type="ECO:0000313" key="12">
    <source>
        <dbReference type="Proteomes" id="UP000033977"/>
    </source>
</evidence>
<dbReference type="Pfam" id="PF00970">
    <property type="entry name" value="FAD_binding_6"/>
    <property type="match status" value="1"/>
</dbReference>
<keyword evidence="6" id="KW-0560">Oxidoreductase</keyword>
<accession>A0A0G1I7W3</accession>
<dbReference type="PRINTS" id="PR00410">
    <property type="entry name" value="PHEHYDRXLASE"/>
</dbReference>